<keyword evidence="2" id="KW-1185">Reference proteome</keyword>
<sequence>MVLYNHAWHVYTIRHVLVTPLYSSDATQSKSQSAMSESSILTFFVDSGDLQFFSRMQIP</sequence>
<protein>
    <submittedName>
        <fullName evidence="1">13253_t:CDS:1</fullName>
    </submittedName>
</protein>
<accession>A0A9N9BWX7</accession>
<gene>
    <name evidence="1" type="ORF">FCALED_LOCUS7680</name>
</gene>
<evidence type="ECO:0000313" key="1">
    <source>
        <dbReference type="EMBL" id="CAG8582708.1"/>
    </source>
</evidence>
<evidence type="ECO:0000313" key="2">
    <source>
        <dbReference type="Proteomes" id="UP000789570"/>
    </source>
</evidence>
<proteinExistence type="predicted"/>
<dbReference type="Proteomes" id="UP000789570">
    <property type="component" value="Unassembled WGS sequence"/>
</dbReference>
<dbReference type="AlphaFoldDB" id="A0A9N9BWX7"/>
<reference evidence="1" key="1">
    <citation type="submission" date="2021-06" db="EMBL/GenBank/DDBJ databases">
        <authorList>
            <person name="Kallberg Y."/>
            <person name="Tangrot J."/>
            <person name="Rosling A."/>
        </authorList>
    </citation>
    <scope>NUCLEOTIDE SEQUENCE</scope>
    <source>
        <strain evidence="1">UK204</strain>
    </source>
</reference>
<dbReference type="EMBL" id="CAJVPQ010002083">
    <property type="protein sequence ID" value="CAG8582708.1"/>
    <property type="molecule type" value="Genomic_DNA"/>
</dbReference>
<organism evidence="1 2">
    <name type="scientific">Funneliformis caledonium</name>
    <dbReference type="NCBI Taxonomy" id="1117310"/>
    <lineage>
        <taxon>Eukaryota</taxon>
        <taxon>Fungi</taxon>
        <taxon>Fungi incertae sedis</taxon>
        <taxon>Mucoromycota</taxon>
        <taxon>Glomeromycotina</taxon>
        <taxon>Glomeromycetes</taxon>
        <taxon>Glomerales</taxon>
        <taxon>Glomeraceae</taxon>
        <taxon>Funneliformis</taxon>
    </lineage>
</organism>
<name>A0A9N9BWX7_9GLOM</name>
<comment type="caution">
    <text evidence="1">The sequence shown here is derived from an EMBL/GenBank/DDBJ whole genome shotgun (WGS) entry which is preliminary data.</text>
</comment>